<evidence type="ECO:0000313" key="4">
    <source>
        <dbReference type="Proteomes" id="UP000837857"/>
    </source>
</evidence>
<evidence type="ECO:0000256" key="1">
    <source>
        <dbReference type="ARBA" id="ARBA00023157"/>
    </source>
</evidence>
<dbReference type="EMBL" id="OW152825">
    <property type="protein sequence ID" value="CAH2041325.1"/>
    <property type="molecule type" value="Genomic_DNA"/>
</dbReference>
<dbReference type="SMART" id="SM00020">
    <property type="entry name" value="Tryp_SPc"/>
    <property type="match status" value="1"/>
</dbReference>
<dbReference type="SUPFAM" id="SSF50494">
    <property type="entry name" value="Trypsin-like serine proteases"/>
    <property type="match status" value="1"/>
</dbReference>
<dbReference type="PANTHER" id="PTHR24250:SF27">
    <property type="entry name" value="ELASTASE 2 LIKE"/>
    <property type="match status" value="1"/>
</dbReference>
<feature type="non-terminal residue" evidence="3">
    <location>
        <position position="1"/>
    </location>
</feature>
<dbReference type="InterPro" id="IPR043504">
    <property type="entry name" value="Peptidase_S1_PA_chymotrypsin"/>
</dbReference>
<keyword evidence="4" id="KW-1185">Reference proteome</keyword>
<dbReference type="InterPro" id="IPR001254">
    <property type="entry name" value="Trypsin_dom"/>
</dbReference>
<dbReference type="Pfam" id="PF00089">
    <property type="entry name" value="Trypsin"/>
    <property type="match status" value="1"/>
</dbReference>
<sequence length="407" mass="46032">MPSNSQQEYDDYYTEELPKPGLVGLYSDHRPPTWSFINAHKGFSYNNDEVSEEELESPGYSTIDPRQDSIADAPSTKRRLLKLKTSSEDLFPESQTVSYHSNPDFQVLHGFKLPNLMPKIKFHPMRNLRKKSATEPNGHSGVVETHYESYIDSDYDDYIGIKEELYKECGRTKDEYFSSRNCDGELGEITKGTHPWLLLAVLTKNKQSILCYATLIHPRAAITAADCTYGIAPGEITIVAGMWDLKGDNGEQFQQRLASVHSHQQYLPGKLAYNIALLYWRRPLRLDAMVRPACISDANVDDDCVFVGWGGYDQGIRQRPQWQRATILSPRNCDERISTNQEFDLPIDAFCAIVNSKTTVTGLGGPLMCQTDGKYSVAGFAIWRDEIVVLMRAREWTIRALVALGIN</sequence>
<keyword evidence="1" id="KW-1015">Disulfide bond</keyword>
<proteinExistence type="predicted"/>
<dbReference type="PANTHER" id="PTHR24250">
    <property type="entry name" value="CHYMOTRYPSIN-RELATED"/>
    <property type="match status" value="1"/>
</dbReference>
<reference evidence="3" key="1">
    <citation type="submission" date="2022-03" db="EMBL/GenBank/DDBJ databases">
        <authorList>
            <person name="Martin H S."/>
        </authorList>
    </citation>
    <scope>NUCLEOTIDE SEQUENCE</scope>
</reference>
<organism evidence="3 4">
    <name type="scientific">Iphiclides podalirius</name>
    <name type="common">scarce swallowtail</name>
    <dbReference type="NCBI Taxonomy" id="110791"/>
    <lineage>
        <taxon>Eukaryota</taxon>
        <taxon>Metazoa</taxon>
        <taxon>Ecdysozoa</taxon>
        <taxon>Arthropoda</taxon>
        <taxon>Hexapoda</taxon>
        <taxon>Insecta</taxon>
        <taxon>Pterygota</taxon>
        <taxon>Neoptera</taxon>
        <taxon>Endopterygota</taxon>
        <taxon>Lepidoptera</taxon>
        <taxon>Glossata</taxon>
        <taxon>Ditrysia</taxon>
        <taxon>Papilionoidea</taxon>
        <taxon>Papilionidae</taxon>
        <taxon>Papilioninae</taxon>
        <taxon>Iphiclides</taxon>
    </lineage>
</organism>
<name>A0ABN8HXF9_9NEOP</name>
<protein>
    <recommendedName>
        <fullName evidence="2">Peptidase S1 domain-containing protein</fullName>
    </recommendedName>
</protein>
<dbReference type="Gene3D" id="2.40.10.10">
    <property type="entry name" value="Trypsin-like serine proteases"/>
    <property type="match status" value="1"/>
</dbReference>
<dbReference type="Proteomes" id="UP000837857">
    <property type="component" value="Chromosome 13"/>
</dbReference>
<evidence type="ECO:0000259" key="2">
    <source>
        <dbReference type="PROSITE" id="PS50240"/>
    </source>
</evidence>
<dbReference type="InterPro" id="IPR009003">
    <property type="entry name" value="Peptidase_S1_PA"/>
</dbReference>
<accession>A0ABN8HXF9</accession>
<evidence type="ECO:0000313" key="3">
    <source>
        <dbReference type="EMBL" id="CAH2041325.1"/>
    </source>
</evidence>
<dbReference type="PROSITE" id="PS50240">
    <property type="entry name" value="TRYPSIN_DOM"/>
    <property type="match status" value="1"/>
</dbReference>
<feature type="domain" description="Peptidase S1" evidence="2">
    <location>
        <begin position="181"/>
        <end position="402"/>
    </location>
</feature>
<gene>
    <name evidence="3" type="ORF">IPOD504_LOCUS3086</name>
</gene>